<evidence type="ECO:0000313" key="4">
    <source>
        <dbReference type="Proteomes" id="UP000616608"/>
    </source>
</evidence>
<keyword evidence="1" id="KW-0547">Nucleotide-binding</keyword>
<dbReference type="InterPro" id="IPR011761">
    <property type="entry name" value="ATP-grasp"/>
</dbReference>
<dbReference type="GO" id="GO:0016874">
    <property type="term" value="F:ligase activity"/>
    <property type="evidence" value="ECO:0007669"/>
    <property type="project" value="UniProtKB-KW"/>
</dbReference>
<dbReference type="RefSeq" id="WP_188615976.1">
    <property type="nucleotide sequence ID" value="NZ_BMJT01000018.1"/>
</dbReference>
<organism evidence="3 4">
    <name type="scientific">Lysinibacillus alkalisoli</name>
    <dbReference type="NCBI Taxonomy" id="1911548"/>
    <lineage>
        <taxon>Bacteria</taxon>
        <taxon>Bacillati</taxon>
        <taxon>Bacillota</taxon>
        <taxon>Bacilli</taxon>
        <taxon>Bacillales</taxon>
        <taxon>Bacillaceae</taxon>
        <taxon>Lysinibacillus</taxon>
    </lineage>
</organism>
<proteinExistence type="predicted"/>
<keyword evidence="4" id="KW-1185">Reference proteome</keyword>
<dbReference type="Gene3D" id="3.30.1490.20">
    <property type="entry name" value="ATP-grasp fold, A domain"/>
    <property type="match status" value="1"/>
</dbReference>
<sequence>MENYSFLPVIVGTNINAYNMAISFYDAYRIKPIIVGRAPLAFTQYSNITSTQELNPALHTSTVFVAFLREIAKKYAKPKQKLILIGTDDLYVEMIIANQKELAQDFVFNYMSEALKEQVYIKKNFYELCEKHGLDTPNTYYYSCQSDEPFDEEVLFPVIIKPSDGVQYYRNPFEGLQKIYKVDSYEEINRIIEMVKSGGYKEDLIIQDYIPGDDTYMWDAVYYGNQHGKGQVISFAQVALQEHEMTAIGNYTALLTRFNEEMMTKLVDFCEAIGYKGFGNFDLKYDERDGKFKVFEVNIRQGRSSYYIDACGQKMATLFVDDLIYQKDKPLTYIDKPMLFTVVPKYVLKHFVKDAKLTAEIKQLLKSGDYVNPLFYRYDNHFKRKLYLAARQLNYVKKYRNSEWQGD</sequence>
<dbReference type="PROSITE" id="PS50975">
    <property type="entry name" value="ATP_GRASP"/>
    <property type="match status" value="1"/>
</dbReference>
<protein>
    <submittedName>
        <fullName evidence="3">Carboxylate--amine ligase</fullName>
    </submittedName>
</protein>
<dbReference type="AlphaFoldDB" id="A0A917GAQ5"/>
<reference evidence="3" key="2">
    <citation type="submission" date="2020-09" db="EMBL/GenBank/DDBJ databases">
        <authorList>
            <person name="Sun Q."/>
            <person name="Zhou Y."/>
        </authorList>
    </citation>
    <scope>NUCLEOTIDE SEQUENCE</scope>
    <source>
        <strain evidence="3">CGMCC 1.15760</strain>
    </source>
</reference>
<dbReference type="SUPFAM" id="SSF56059">
    <property type="entry name" value="Glutathione synthetase ATP-binding domain-like"/>
    <property type="match status" value="1"/>
</dbReference>
<keyword evidence="3" id="KW-0436">Ligase</keyword>
<comment type="caution">
    <text evidence="3">The sequence shown here is derived from an EMBL/GenBank/DDBJ whole genome shotgun (WGS) entry which is preliminary data.</text>
</comment>
<keyword evidence="1" id="KW-0067">ATP-binding</keyword>
<feature type="domain" description="ATP-grasp" evidence="2">
    <location>
        <begin position="126"/>
        <end position="324"/>
    </location>
</feature>
<dbReference type="Gene3D" id="3.30.470.20">
    <property type="entry name" value="ATP-grasp fold, B domain"/>
    <property type="match status" value="1"/>
</dbReference>
<evidence type="ECO:0000259" key="2">
    <source>
        <dbReference type="PROSITE" id="PS50975"/>
    </source>
</evidence>
<evidence type="ECO:0000256" key="1">
    <source>
        <dbReference type="PROSITE-ProRule" id="PRU00409"/>
    </source>
</evidence>
<accession>A0A917GAQ5</accession>
<evidence type="ECO:0000313" key="3">
    <source>
        <dbReference type="EMBL" id="GGG34002.1"/>
    </source>
</evidence>
<dbReference type="EMBL" id="BMJT01000018">
    <property type="protein sequence ID" value="GGG34002.1"/>
    <property type="molecule type" value="Genomic_DNA"/>
</dbReference>
<dbReference type="GO" id="GO:0005524">
    <property type="term" value="F:ATP binding"/>
    <property type="evidence" value="ECO:0007669"/>
    <property type="project" value="UniProtKB-UniRule"/>
</dbReference>
<dbReference type="InterPro" id="IPR013815">
    <property type="entry name" value="ATP_grasp_subdomain_1"/>
</dbReference>
<name>A0A917GAQ5_9BACI</name>
<gene>
    <name evidence="3" type="ORF">GCM10007425_30910</name>
</gene>
<dbReference type="GO" id="GO:0046872">
    <property type="term" value="F:metal ion binding"/>
    <property type="evidence" value="ECO:0007669"/>
    <property type="project" value="InterPro"/>
</dbReference>
<reference evidence="3" key="1">
    <citation type="journal article" date="2014" name="Int. J. Syst. Evol. Microbiol.">
        <title>Complete genome sequence of Corynebacterium casei LMG S-19264T (=DSM 44701T), isolated from a smear-ripened cheese.</title>
        <authorList>
            <consortium name="US DOE Joint Genome Institute (JGI-PGF)"/>
            <person name="Walter F."/>
            <person name="Albersmeier A."/>
            <person name="Kalinowski J."/>
            <person name="Ruckert C."/>
        </authorList>
    </citation>
    <scope>NUCLEOTIDE SEQUENCE</scope>
    <source>
        <strain evidence="3">CGMCC 1.15760</strain>
    </source>
</reference>
<dbReference type="Proteomes" id="UP000616608">
    <property type="component" value="Unassembled WGS sequence"/>
</dbReference>